<accession>A0A5E8BFI1</accession>
<dbReference type="GeneID" id="43581559"/>
<evidence type="ECO:0000256" key="1">
    <source>
        <dbReference type="SAM" id="MobiDB-lite"/>
    </source>
</evidence>
<dbReference type="Proteomes" id="UP000398389">
    <property type="component" value="Unassembled WGS sequence"/>
</dbReference>
<feature type="region of interest" description="Disordered" evidence="1">
    <location>
        <begin position="69"/>
        <end position="113"/>
    </location>
</feature>
<organism evidence="2 3">
    <name type="scientific">Magnusiomyces paraingens</name>
    <dbReference type="NCBI Taxonomy" id="2606893"/>
    <lineage>
        <taxon>Eukaryota</taxon>
        <taxon>Fungi</taxon>
        <taxon>Dikarya</taxon>
        <taxon>Ascomycota</taxon>
        <taxon>Saccharomycotina</taxon>
        <taxon>Dipodascomycetes</taxon>
        <taxon>Dipodascales</taxon>
        <taxon>Dipodascaceae</taxon>
        <taxon>Magnusiomyces</taxon>
    </lineage>
</organism>
<protein>
    <submittedName>
        <fullName evidence="2">Uncharacterized protein</fullName>
    </submittedName>
</protein>
<proteinExistence type="predicted"/>
<feature type="compositionally biased region" description="Low complexity" evidence="1">
    <location>
        <begin position="96"/>
        <end position="113"/>
    </location>
</feature>
<dbReference type="RefSeq" id="XP_031853350.1">
    <property type="nucleotide sequence ID" value="XM_031997459.1"/>
</dbReference>
<dbReference type="EMBL" id="CABVLU010000002">
    <property type="protein sequence ID" value="VVT50394.1"/>
    <property type="molecule type" value="Genomic_DNA"/>
</dbReference>
<sequence>MSNIDKEYPLVLQLILAQLVIEQGTDAFRSIAESLERHPMLQNIPERKMTATKCRSLYLEMIKKEGLELNSGDTGVNSSRDSEGSSINKESGVSHSPSPSLSSSSTTPSSSSAAATATATATATAKKKKMVTPELRLAQILYMSYTEELIQDMHQDETEFVTTYRELEDLQRQAEALKGTE</sequence>
<gene>
    <name evidence="2" type="ORF">SAPINGB_P002741</name>
</gene>
<evidence type="ECO:0000313" key="2">
    <source>
        <dbReference type="EMBL" id="VVT50394.1"/>
    </source>
</evidence>
<keyword evidence="3" id="KW-1185">Reference proteome</keyword>
<name>A0A5E8BFI1_9ASCO</name>
<feature type="compositionally biased region" description="Polar residues" evidence="1">
    <location>
        <begin position="71"/>
        <end position="95"/>
    </location>
</feature>
<dbReference type="AlphaFoldDB" id="A0A5E8BFI1"/>
<reference evidence="2 3" key="1">
    <citation type="submission" date="2019-09" db="EMBL/GenBank/DDBJ databases">
        <authorList>
            <person name="Brejova B."/>
        </authorList>
    </citation>
    <scope>NUCLEOTIDE SEQUENCE [LARGE SCALE GENOMIC DNA]</scope>
</reference>
<evidence type="ECO:0000313" key="3">
    <source>
        <dbReference type="Proteomes" id="UP000398389"/>
    </source>
</evidence>